<organism evidence="3 4">
    <name type="scientific">Janibacter alkaliphilus</name>
    <dbReference type="NCBI Taxonomy" id="1069963"/>
    <lineage>
        <taxon>Bacteria</taxon>
        <taxon>Bacillati</taxon>
        <taxon>Actinomycetota</taxon>
        <taxon>Actinomycetes</taxon>
        <taxon>Micrococcales</taxon>
        <taxon>Intrasporangiaceae</taxon>
        <taxon>Janibacter</taxon>
    </lineage>
</organism>
<sequence>MPDFNPPPNWPEPPPGWRPPRGWQPGPELPEPPRGWALWVDSQGHEVPGPSGYYGGSSPTYLWIAVGVVGLVALLCCVGWAIQSVPYY</sequence>
<reference evidence="3 4" key="1">
    <citation type="submission" date="2020-07" db="EMBL/GenBank/DDBJ databases">
        <title>Sequencing the genomes of 1000 actinobacteria strains.</title>
        <authorList>
            <person name="Klenk H.-P."/>
        </authorList>
    </citation>
    <scope>NUCLEOTIDE SEQUENCE [LARGE SCALE GENOMIC DNA]</scope>
    <source>
        <strain evidence="3 4">DSM 24723</strain>
    </source>
</reference>
<keyword evidence="2" id="KW-1133">Transmembrane helix</keyword>
<dbReference type="AlphaFoldDB" id="A0A852X678"/>
<keyword evidence="2" id="KW-0812">Transmembrane</keyword>
<dbReference type="EMBL" id="JACBZX010000001">
    <property type="protein sequence ID" value="NYG38399.1"/>
    <property type="molecule type" value="Genomic_DNA"/>
</dbReference>
<protein>
    <submittedName>
        <fullName evidence="3">Uncharacterized protein</fullName>
    </submittedName>
</protein>
<keyword evidence="2" id="KW-0472">Membrane</keyword>
<feature type="region of interest" description="Disordered" evidence="1">
    <location>
        <begin position="1"/>
        <end position="30"/>
    </location>
</feature>
<keyword evidence="4" id="KW-1185">Reference proteome</keyword>
<name>A0A852X678_9MICO</name>
<evidence type="ECO:0000313" key="4">
    <source>
        <dbReference type="Proteomes" id="UP000592181"/>
    </source>
</evidence>
<dbReference type="RefSeq" id="WP_179463601.1">
    <property type="nucleotide sequence ID" value="NZ_JACBZX010000001.1"/>
</dbReference>
<gene>
    <name evidence="3" type="ORF">BJY28_002868</name>
</gene>
<evidence type="ECO:0000256" key="1">
    <source>
        <dbReference type="SAM" id="MobiDB-lite"/>
    </source>
</evidence>
<proteinExistence type="predicted"/>
<feature type="compositionally biased region" description="Pro residues" evidence="1">
    <location>
        <begin position="1"/>
        <end position="18"/>
    </location>
</feature>
<dbReference type="Proteomes" id="UP000592181">
    <property type="component" value="Unassembled WGS sequence"/>
</dbReference>
<comment type="caution">
    <text evidence="3">The sequence shown here is derived from an EMBL/GenBank/DDBJ whole genome shotgun (WGS) entry which is preliminary data.</text>
</comment>
<evidence type="ECO:0000313" key="3">
    <source>
        <dbReference type="EMBL" id="NYG38399.1"/>
    </source>
</evidence>
<evidence type="ECO:0000256" key="2">
    <source>
        <dbReference type="SAM" id="Phobius"/>
    </source>
</evidence>
<accession>A0A852X678</accession>
<feature type="transmembrane region" description="Helical" evidence="2">
    <location>
        <begin position="61"/>
        <end position="82"/>
    </location>
</feature>